<evidence type="ECO:0000313" key="1">
    <source>
        <dbReference type="EMBL" id="UWD35127.1"/>
    </source>
</evidence>
<sequence length="441" mass="50723">MKKLLTLMMSTTLAIIPGLTVVSCGKNEVEVKRTYDENITINKMVWNKDKNQYEPKEIKASDNKEEWQKDLQTSLDATGYGSLVARVLNLLNANIIQKRDASDAYKIFKGKKDKTNILGQWNNANNEAKTQEEFYKLMDESETHISSIKGLLELWKFAKEDKNKEIVAKWEKSVKQDWEKINDWDDEFVANLNQIVNSSNDNMYSSVKLVSEIKSSSSSFSTFAIDKRKEPTEQGEEIKLTSVDDKILGDLTYNKENKNEVNEFVFGTNRAKDPYGSSIIGDKGVVNNDALAPKLIYSSKDLTPEKTREKINLAEEGQKDKFKYNWNLSEDKKSLKATSEYDFYYLNNKESDSLKLQLTYNYLNSKNEKKDFVFNVNFKNLYKVFVPTFNNANAADNKSTTDTNSFGWSFVGYRFSDAKDYSEEVASFKDIQLEITKSEQK</sequence>
<accession>A0ABY5TWV0</accession>
<dbReference type="EMBL" id="CP103424">
    <property type="protein sequence ID" value="UWD35127.1"/>
    <property type="molecule type" value="Genomic_DNA"/>
</dbReference>
<dbReference type="RefSeq" id="WP_259430282.1">
    <property type="nucleotide sequence ID" value="NZ_CP103424.1"/>
</dbReference>
<name>A0ABY5TWV0_9MOLU</name>
<organism evidence="1 2">
    <name type="scientific">Mycoplasma cottewii</name>
    <dbReference type="NCBI Taxonomy" id="51364"/>
    <lineage>
        <taxon>Bacteria</taxon>
        <taxon>Bacillati</taxon>
        <taxon>Mycoplasmatota</taxon>
        <taxon>Mollicutes</taxon>
        <taxon>Mycoplasmataceae</taxon>
        <taxon>Mycoplasma</taxon>
    </lineage>
</organism>
<dbReference type="Proteomes" id="UP001059819">
    <property type="component" value="Chromosome"/>
</dbReference>
<proteinExistence type="predicted"/>
<protein>
    <recommendedName>
        <fullName evidence="3">Lipoprotein</fullName>
    </recommendedName>
</protein>
<dbReference type="PROSITE" id="PS51257">
    <property type="entry name" value="PROKAR_LIPOPROTEIN"/>
    <property type="match status" value="1"/>
</dbReference>
<gene>
    <name evidence="1" type="ORF">NX779_00505</name>
</gene>
<reference evidence="1" key="1">
    <citation type="submission" date="2022-08" db="EMBL/GenBank/DDBJ databases">
        <title>Complete genome sequence of Mycoplasma cottewii type strain VIS.</title>
        <authorList>
            <person name="Spergser J."/>
        </authorList>
    </citation>
    <scope>NUCLEOTIDE SEQUENCE</scope>
    <source>
        <strain evidence="1">VIS</strain>
    </source>
</reference>
<keyword evidence="2" id="KW-1185">Reference proteome</keyword>
<evidence type="ECO:0008006" key="3">
    <source>
        <dbReference type="Google" id="ProtNLM"/>
    </source>
</evidence>
<evidence type="ECO:0000313" key="2">
    <source>
        <dbReference type="Proteomes" id="UP001059819"/>
    </source>
</evidence>